<dbReference type="AlphaFoldDB" id="A0A5B7EH73"/>
<name>A0A5B7EH73_PORTR</name>
<gene>
    <name evidence="1" type="ORF">E2C01_027069</name>
</gene>
<keyword evidence="2" id="KW-1185">Reference proteome</keyword>
<dbReference type="EMBL" id="VSRR010002888">
    <property type="protein sequence ID" value="MPC33711.1"/>
    <property type="molecule type" value="Genomic_DNA"/>
</dbReference>
<dbReference type="Proteomes" id="UP000324222">
    <property type="component" value="Unassembled WGS sequence"/>
</dbReference>
<protein>
    <submittedName>
        <fullName evidence="1">Uncharacterized protein</fullName>
    </submittedName>
</protein>
<accession>A0A5B7EH73</accession>
<organism evidence="1 2">
    <name type="scientific">Portunus trituberculatus</name>
    <name type="common">Swimming crab</name>
    <name type="synonym">Neptunus trituberculatus</name>
    <dbReference type="NCBI Taxonomy" id="210409"/>
    <lineage>
        <taxon>Eukaryota</taxon>
        <taxon>Metazoa</taxon>
        <taxon>Ecdysozoa</taxon>
        <taxon>Arthropoda</taxon>
        <taxon>Crustacea</taxon>
        <taxon>Multicrustacea</taxon>
        <taxon>Malacostraca</taxon>
        <taxon>Eumalacostraca</taxon>
        <taxon>Eucarida</taxon>
        <taxon>Decapoda</taxon>
        <taxon>Pleocyemata</taxon>
        <taxon>Brachyura</taxon>
        <taxon>Eubrachyura</taxon>
        <taxon>Portunoidea</taxon>
        <taxon>Portunidae</taxon>
        <taxon>Portuninae</taxon>
        <taxon>Portunus</taxon>
    </lineage>
</organism>
<evidence type="ECO:0000313" key="1">
    <source>
        <dbReference type="EMBL" id="MPC33711.1"/>
    </source>
</evidence>
<sequence length="87" mass="9381">MSEVGRLSEGSRRVTMEELASTSHPVVGRAVEVCALILFPIVLNTSDERHVTRADSWPKRVSWSTSPAGPPCFLGPAGHAPQGVPFR</sequence>
<proteinExistence type="predicted"/>
<comment type="caution">
    <text evidence="1">The sequence shown here is derived from an EMBL/GenBank/DDBJ whole genome shotgun (WGS) entry which is preliminary data.</text>
</comment>
<reference evidence="1 2" key="1">
    <citation type="submission" date="2019-05" db="EMBL/GenBank/DDBJ databases">
        <title>Another draft genome of Portunus trituberculatus and its Hox gene families provides insights of decapod evolution.</title>
        <authorList>
            <person name="Jeong J.-H."/>
            <person name="Song I."/>
            <person name="Kim S."/>
            <person name="Choi T."/>
            <person name="Kim D."/>
            <person name="Ryu S."/>
            <person name="Kim W."/>
        </authorList>
    </citation>
    <scope>NUCLEOTIDE SEQUENCE [LARGE SCALE GENOMIC DNA]</scope>
    <source>
        <tissue evidence="1">Muscle</tissue>
    </source>
</reference>
<evidence type="ECO:0000313" key="2">
    <source>
        <dbReference type="Proteomes" id="UP000324222"/>
    </source>
</evidence>